<dbReference type="OrthoDB" id="9801204at2"/>
<dbReference type="Pfam" id="PF02445">
    <property type="entry name" value="NadA"/>
    <property type="match status" value="1"/>
</dbReference>
<comment type="function">
    <text evidence="1 14">Catalyzes the condensation of iminoaspartate with dihydroxyacetone phosphate to form quinolinate.</text>
</comment>
<evidence type="ECO:0000256" key="6">
    <source>
        <dbReference type="ARBA" id="ARBA00022490"/>
    </source>
</evidence>
<feature type="binding site" evidence="14">
    <location>
        <position position="213"/>
    </location>
    <ligand>
        <name>iminosuccinate</name>
        <dbReference type="ChEBI" id="CHEBI:77875"/>
    </ligand>
</feature>
<dbReference type="GO" id="GO:0034628">
    <property type="term" value="P:'de novo' NAD+ biosynthetic process from L-aspartate"/>
    <property type="evidence" value="ECO:0007669"/>
    <property type="project" value="TreeGrafter"/>
</dbReference>
<evidence type="ECO:0000256" key="3">
    <source>
        <dbReference type="ARBA" id="ARBA00005065"/>
    </source>
</evidence>
<evidence type="ECO:0000256" key="12">
    <source>
        <dbReference type="ARBA" id="ARBA00050125"/>
    </source>
</evidence>
<name>A0A4R1G4I6_9BACT</name>
<feature type="binding site" evidence="14">
    <location>
        <begin position="196"/>
        <end position="198"/>
    </location>
    <ligand>
        <name>iminosuccinate</name>
        <dbReference type="ChEBI" id="CHEBI:77875"/>
    </ligand>
</feature>
<evidence type="ECO:0000313" key="15">
    <source>
        <dbReference type="EMBL" id="TCK02867.1"/>
    </source>
</evidence>
<evidence type="ECO:0000256" key="1">
    <source>
        <dbReference type="ARBA" id="ARBA00003791"/>
    </source>
</evidence>
<feature type="binding site" evidence="14">
    <location>
        <position position="258"/>
    </location>
    <ligand>
        <name>[4Fe-4S] cluster</name>
        <dbReference type="ChEBI" id="CHEBI:49883"/>
    </ligand>
</feature>
<organism evidence="15 16">
    <name type="scientific">Phorcysia thermohydrogeniphila</name>
    <dbReference type="NCBI Taxonomy" id="936138"/>
    <lineage>
        <taxon>Bacteria</taxon>
        <taxon>Pseudomonadati</taxon>
        <taxon>Aquificota</taxon>
        <taxon>Aquificia</taxon>
        <taxon>Desulfurobacteriales</taxon>
        <taxon>Desulfurobacteriaceae</taxon>
        <taxon>Phorcysia</taxon>
    </lineage>
</organism>
<dbReference type="Gene3D" id="3.40.50.10800">
    <property type="entry name" value="NadA-like"/>
    <property type="match status" value="3"/>
</dbReference>
<dbReference type="InterPro" id="IPR003473">
    <property type="entry name" value="NadA"/>
</dbReference>
<dbReference type="Proteomes" id="UP000295777">
    <property type="component" value="Unassembled WGS sequence"/>
</dbReference>
<dbReference type="PANTHER" id="PTHR30573:SF0">
    <property type="entry name" value="QUINOLINATE SYNTHASE, CHLOROPLASTIC"/>
    <property type="match status" value="1"/>
</dbReference>
<comment type="caution">
    <text evidence="15">The sequence shown here is derived from an EMBL/GenBank/DDBJ whole genome shotgun (WGS) entry which is preliminary data.</text>
</comment>
<feature type="binding site" evidence="14">
    <location>
        <position position="127"/>
    </location>
    <ligand>
        <name>iminosuccinate</name>
        <dbReference type="ChEBI" id="CHEBI:77875"/>
    </ligand>
</feature>
<gene>
    <name evidence="14" type="primary">nadA</name>
    <name evidence="15" type="ORF">CLV27_1579</name>
</gene>
<comment type="catalytic activity">
    <reaction evidence="12">
        <text>iminosuccinate + dihydroxyacetone phosphate = quinolinate + phosphate + 2 H2O + H(+)</text>
        <dbReference type="Rhea" id="RHEA:25888"/>
        <dbReference type="ChEBI" id="CHEBI:15377"/>
        <dbReference type="ChEBI" id="CHEBI:15378"/>
        <dbReference type="ChEBI" id="CHEBI:29959"/>
        <dbReference type="ChEBI" id="CHEBI:43474"/>
        <dbReference type="ChEBI" id="CHEBI:57642"/>
        <dbReference type="ChEBI" id="CHEBI:77875"/>
        <dbReference type="EC" id="2.5.1.72"/>
    </reaction>
    <physiologicalReaction direction="left-to-right" evidence="12">
        <dbReference type="Rhea" id="RHEA:25889"/>
    </physiologicalReaction>
</comment>
<dbReference type="InterPro" id="IPR023066">
    <property type="entry name" value="Quinolinate_synth_type2"/>
</dbReference>
<dbReference type="EMBL" id="SMFV01000006">
    <property type="protein sequence ID" value="TCK02867.1"/>
    <property type="molecule type" value="Genomic_DNA"/>
</dbReference>
<keyword evidence="6 14" id="KW-0963">Cytoplasm</keyword>
<sequence length="301" mass="34024">MEKVLERIKELKESKNAVILAHYYVDGAIQDVADFVGDSLELARKAREVDCDIIVLCGVYFMAETAKILNPERKVLIPYYKAGCLMADMAIAEEIKEFKEKNPDYVVVTYVNSSADVKAVSDICCTSANAVKVIEAVESDKILFVPDKNLGSYIAEKVKGKEIKLWDGYCPVHQKLTPEEAERRKKENPDAVFVAHPECRKEVRDMADFVGSTSKIVKFVKETTAKKVIVGTERGIIHQLKKVRPDVEFIPAYSEFTCDQMKMITVERLLKCLETEQFEITVPEEVADKARTAIERMLEVS</sequence>
<dbReference type="HAMAP" id="MF_00568">
    <property type="entry name" value="NadA_type2"/>
    <property type="match status" value="1"/>
</dbReference>
<proteinExistence type="inferred from homology"/>
<dbReference type="GO" id="GO:0051539">
    <property type="term" value="F:4 iron, 4 sulfur cluster binding"/>
    <property type="evidence" value="ECO:0007669"/>
    <property type="project" value="UniProtKB-KW"/>
</dbReference>
<dbReference type="UniPathway" id="UPA00253">
    <property type="reaction ID" value="UER00327"/>
</dbReference>
<dbReference type="EC" id="2.5.1.72" evidence="4 14"/>
<dbReference type="FunFam" id="3.40.50.10800:FF:000001">
    <property type="entry name" value="Quinolinate synthase A"/>
    <property type="match status" value="1"/>
</dbReference>
<evidence type="ECO:0000256" key="5">
    <source>
        <dbReference type="ARBA" id="ARBA00022485"/>
    </source>
</evidence>
<feature type="binding site" evidence="14">
    <location>
        <position position="39"/>
    </location>
    <ligand>
        <name>iminosuccinate</name>
        <dbReference type="ChEBI" id="CHEBI:77875"/>
    </ligand>
</feature>
<evidence type="ECO:0000256" key="7">
    <source>
        <dbReference type="ARBA" id="ARBA00022642"/>
    </source>
</evidence>
<feature type="binding site" evidence="14">
    <location>
        <position position="22"/>
    </location>
    <ligand>
        <name>iminosuccinate</name>
        <dbReference type="ChEBI" id="CHEBI:77875"/>
    </ligand>
</feature>
<comment type="cofactor">
    <cofactor evidence="14">
        <name>[4Fe-4S] cluster</name>
        <dbReference type="ChEBI" id="CHEBI:49883"/>
    </cofactor>
    <text evidence="14">Binds 1 [4Fe-4S] cluster per subunit.</text>
</comment>
<comment type="similarity">
    <text evidence="14">Belongs to the quinolinate synthase family. Type 2 subfamily.</text>
</comment>
<dbReference type="GO" id="GO:0005737">
    <property type="term" value="C:cytoplasm"/>
    <property type="evidence" value="ECO:0007669"/>
    <property type="project" value="UniProtKB-SubCell"/>
</dbReference>
<keyword evidence="9 14" id="KW-0479">Metal-binding</keyword>
<evidence type="ECO:0000256" key="2">
    <source>
        <dbReference type="ARBA" id="ARBA00004496"/>
    </source>
</evidence>
<comment type="pathway">
    <text evidence="3 14">Cofactor biosynthesis; NAD(+) biosynthesis; quinolinate from iminoaspartate: step 1/1.</text>
</comment>
<dbReference type="RefSeq" id="WP_132527527.1">
    <property type="nucleotide sequence ID" value="NZ_SMFV01000006.1"/>
</dbReference>
<dbReference type="NCBIfam" id="NF006878">
    <property type="entry name" value="PRK09375.1-2"/>
    <property type="match status" value="1"/>
</dbReference>
<keyword evidence="5 14" id="KW-0004">4Fe-4S</keyword>
<evidence type="ECO:0000313" key="16">
    <source>
        <dbReference type="Proteomes" id="UP000295777"/>
    </source>
</evidence>
<dbReference type="PANTHER" id="PTHR30573">
    <property type="entry name" value="QUINOLINATE SYNTHETASE A"/>
    <property type="match status" value="1"/>
</dbReference>
<feature type="binding site" evidence="14">
    <location>
        <position position="84"/>
    </location>
    <ligand>
        <name>[4Fe-4S] cluster</name>
        <dbReference type="ChEBI" id="CHEBI:49883"/>
    </ligand>
</feature>
<dbReference type="GO" id="GO:0046872">
    <property type="term" value="F:metal ion binding"/>
    <property type="evidence" value="ECO:0007669"/>
    <property type="project" value="UniProtKB-KW"/>
</dbReference>
<accession>A0A4R1G4I6</accession>
<evidence type="ECO:0000256" key="9">
    <source>
        <dbReference type="ARBA" id="ARBA00022723"/>
    </source>
</evidence>
<dbReference type="SUPFAM" id="SSF142754">
    <property type="entry name" value="NadA-like"/>
    <property type="match status" value="1"/>
</dbReference>
<keyword evidence="10 14" id="KW-0408">Iron</keyword>
<dbReference type="NCBIfam" id="NF006879">
    <property type="entry name" value="PRK09375.1-4"/>
    <property type="match status" value="1"/>
</dbReference>
<dbReference type="InterPro" id="IPR036094">
    <property type="entry name" value="NadA_sf"/>
</dbReference>
<evidence type="ECO:0000256" key="11">
    <source>
        <dbReference type="ARBA" id="ARBA00023014"/>
    </source>
</evidence>
<feature type="binding site" evidence="14">
    <location>
        <begin position="110"/>
        <end position="112"/>
    </location>
    <ligand>
        <name>iminosuccinate</name>
        <dbReference type="ChEBI" id="CHEBI:77875"/>
    </ligand>
</feature>
<evidence type="ECO:0000256" key="10">
    <source>
        <dbReference type="ARBA" id="ARBA00023004"/>
    </source>
</evidence>
<keyword evidence="7 14" id="KW-0662">Pyridine nucleotide biosynthesis</keyword>
<keyword evidence="11 14" id="KW-0411">Iron-sulfur</keyword>
<reference evidence="15 16" key="1">
    <citation type="submission" date="2019-03" db="EMBL/GenBank/DDBJ databases">
        <title>Genomic Encyclopedia of Archaeal and Bacterial Type Strains, Phase II (KMG-II): from individual species to whole genera.</title>
        <authorList>
            <person name="Goeker M."/>
        </authorList>
    </citation>
    <scope>NUCLEOTIDE SEQUENCE [LARGE SCALE GENOMIC DNA]</scope>
    <source>
        <strain evidence="15 16">DSM 24425</strain>
    </source>
</reference>
<keyword evidence="16" id="KW-1185">Reference proteome</keyword>
<evidence type="ECO:0000256" key="13">
    <source>
        <dbReference type="ARBA" id="ARBA00073059"/>
    </source>
</evidence>
<evidence type="ECO:0000256" key="8">
    <source>
        <dbReference type="ARBA" id="ARBA00022679"/>
    </source>
</evidence>
<evidence type="ECO:0000256" key="4">
    <source>
        <dbReference type="ARBA" id="ARBA00012669"/>
    </source>
</evidence>
<dbReference type="AlphaFoldDB" id="A0A4R1G4I6"/>
<dbReference type="GO" id="GO:0008987">
    <property type="term" value="F:quinolinate synthetase A activity"/>
    <property type="evidence" value="ECO:0007669"/>
    <property type="project" value="UniProtKB-UniRule"/>
</dbReference>
<dbReference type="NCBIfam" id="TIGR00550">
    <property type="entry name" value="nadA"/>
    <property type="match status" value="1"/>
</dbReference>
<keyword evidence="8 14" id="KW-0808">Transferase</keyword>
<protein>
    <recommendedName>
        <fullName evidence="13 14">Quinolinate synthase</fullName>
        <ecNumber evidence="4 14">2.5.1.72</ecNumber>
    </recommendedName>
</protein>
<feature type="binding site" evidence="14">
    <location>
        <position position="170"/>
    </location>
    <ligand>
        <name>[4Fe-4S] cluster</name>
        <dbReference type="ChEBI" id="CHEBI:49883"/>
    </ligand>
</feature>
<dbReference type="FunFam" id="3.40.50.10800:FF:000003">
    <property type="entry name" value="Quinolinate synthase A"/>
    <property type="match status" value="1"/>
</dbReference>
<comment type="subcellular location">
    <subcellularLocation>
        <location evidence="2 14">Cytoplasm</location>
    </subcellularLocation>
</comment>
<evidence type="ECO:0000256" key="14">
    <source>
        <dbReference type="HAMAP-Rule" id="MF_00568"/>
    </source>
</evidence>